<dbReference type="Gene3D" id="1.10.238.10">
    <property type="entry name" value="EF-hand"/>
    <property type="match status" value="1"/>
</dbReference>
<feature type="domain" description="EF-hand" evidence="3">
    <location>
        <begin position="19"/>
        <end position="54"/>
    </location>
</feature>
<sequence length="168" mass="18506">MTEAPPAEGAPQTDVFSPGQLEEFKEAFTVFDKDADGRITPQEMCGLLGATGFQVSQAEVTDYCSQIDTTGENLFDYNVFLKVAENFNNGNNTQEILSACMRIFFGESTKISTDELKSVLTTLGNPLTPDEMKHLMFNVNPENDETITVADFVNKIAGVEVKDDEDDQ</sequence>
<name>A2EBG2_TRIV3</name>
<evidence type="ECO:0000313" key="5">
    <source>
        <dbReference type="Proteomes" id="UP000001542"/>
    </source>
</evidence>
<dbReference type="VEuPathDB" id="TrichDB:TVAG_128010"/>
<dbReference type="PANTHER" id="PTHR23048">
    <property type="entry name" value="MYOSIN LIGHT CHAIN 1, 3"/>
    <property type="match status" value="1"/>
</dbReference>
<dbReference type="PROSITE" id="PS00018">
    <property type="entry name" value="EF_HAND_1"/>
    <property type="match status" value="1"/>
</dbReference>
<dbReference type="GO" id="GO:0030234">
    <property type="term" value="F:enzyme regulator activity"/>
    <property type="evidence" value="ECO:0000318"/>
    <property type="project" value="GO_Central"/>
</dbReference>
<protein>
    <submittedName>
        <fullName evidence="4">EF hand family protein</fullName>
    </submittedName>
</protein>
<dbReference type="PROSITE" id="PS50222">
    <property type="entry name" value="EF_HAND_2"/>
    <property type="match status" value="1"/>
</dbReference>
<dbReference type="PANTHER" id="PTHR23048:SF0">
    <property type="entry name" value="CALMODULIN LIKE 3"/>
    <property type="match status" value="1"/>
</dbReference>
<evidence type="ECO:0000313" key="4">
    <source>
        <dbReference type="EMBL" id="EAY09992.1"/>
    </source>
</evidence>
<dbReference type="GO" id="GO:0005737">
    <property type="term" value="C:cytoplasm"/>
    <property type="evidence" value="ECO:0000318"/>
    <property type="project" value="GO_Central"/>
</dbReference>
<keyword evidence="1" id="KW-0677">Repeat</keyword>
<dbReference type="Pfam" id="PF13499">
    <property type="entry name" value="EF-hand_7"/>
    <property type="match status" value="1"/>
</dbReference>
<dbReference type="AlphaFoldDB" id="A2EBG2"/>
<dbReference type="KEGG" id="tva:4767923"/>
<dbReference type="FunFam" id="1.10.238.10:FF:000178">
    <property type="entry name" value="Calmodulin-2 A"/>
    <property type="match status" value="1"/>
</dbReference>
<dbReference type="InterPro" id="IPR002048">
    <property type="entry name" value="EF_hand_dom"/>
</dbReference>
<keyword evidence="5" id="KW-1185">Reference proteome</keyword>
<reference evidence="4" key="2">
    <citation type="journal article" date="2007" name="Science">
        <title>Draft genome sequence of the sexually transmitted pathogen Trichomonas vaginalis.</title>
        <authorList>
            <person name="Carlton J.M."/>
            <person name="Hirt R.P."/>
            <person name="Silva J.C."/>
            <person name="Delcher A.L."/>
            <person name="Schatz M."/>
            <person name="Zhao Q."/>
            <person name="Wortman J.R."/>
            <person name="Bidwell S.L."/>
            <person name="Alsmark U.C.M."/>
            <person name="Besteiro S."/>
            <person name="Sicheritz-Ponten T."/>
            <person name="Noel C.J."/>
            <person name="Dacks J.B."/>
            <person name="Foster P.G."/>
            <person name="Simillion C."/>
            <person name="Van de Peer Y."/>
            <person name="Miranda-Saavedra D."/>
            <person name="Barton G.J."/>
            <person name="Westrop G.D."/>
            <person name="Mueller S."/>
            <person name="Dessi D."/>
            <person name="Fiori P.L."/>
            <person name="Ren Q."/>
            <person name="Paulsen I."/>
            <person name="Zhang H."/>
            <person name="Bastida-Corcuera F.D."/>
            <person name="Simoes-Barbosa A."/>
            <person name="Brown M.T."/>
            <person name="Hayes R.D."/>
            <person name="Mukherjee M."/>
            <person name="Okumura C.Y."/>
            <person name="Schneider R."/>
            <person name="Smith A.J."/>
            <person name="Vanacova S."/>
            <person name="Villalvazo M."/>
            <person name="Haas B.J."/>
            <person name="Pertea M."/>
            <person name="Feldblyum T.V."/>
            <person name="Utterback T.R."/>
            <person name="Shu C.L."/>
            <person name="Osoegawa K."/>
            <person name="de Jong P.J."/>
            <person name="Hrdy I."/>
            <person name="Horvathova L."/>
            <person name="Zubacova Z."/>
            <person name="Dolezal P."/>
            <person name="Malik S.B."/>
            <person name="Logsdon J.M. Jr."/>
            <person name="Henze K."/>
            <person name="Gupta A."/>
            <person name="Wang C.C."/>
            <person name="Dunne R.L."/>
            <person name="Upcroft J.A."/>
            <person name="Upcroft P."/>
            <person name="White O."/>
            <person name="Salzberg S.L."/>
            <person name="Tang P."/>
            <person name="Chiu C.-H."/>
            <person name="Lee Y.-S."/>
            <person name="Embley T.M."/>
            <person name="Coombs G.H."/>
            <person name="Mottram J.C."/>
            <person name="Tachezy J."/>
            <person name="Fraser-Liggett C.M."/>
            <person name="Johnson P.J."/>
        </authorList>
    </citation>
    <scope>NUCLEOTIDE SEQUENCE [LARGE SCALE GENOMIC DNA]</scope>
    <source>
        <strain evidence="4">G3</strain>
    </source>
</reference>
<dbReference type="SMR" id="A2EBG2"/>
<dbReference type="InterPro" id="IPR011992">
    <property type="entry name" value="EF-hand-dom_pair"/>
</dbReference>
<dbReference type="STRING" id="5722.A2EBG2"/>
<gene>
    <name evidence="4" type="ORF">TVAG_128010</name>
</gene>
<dbReference type="GO" id="GO:0043226">
    <property type="term" value="C:organelle"/>
    <property type="evidence" value="ECO:0007669"/>
    <property type="project" value="UniProtKB-ARBA"/>
</dbReference>
<dbReference type="Pfam" id="PF13833">
    <property type="entry name" value="EF-hand_8"/>
    <property type="match status" value="1"/>
</dbReference>
<dbReference type="OrthoDB" id="435273at2759"/>
<evidence type="ECO:0000259" key="3">
    <source>
        <dbReference type="PROSITE" id="PS50222"/>
    </source>
</evidence>
<dbReference type="eggNOG" id="KOG0027">
    <property type="taxonomic scope" value="Eukaryota"/>
</dbReference>
<evidence type="ECO:0000256" key="2">
    <source>
        <dbReference type="ARBA" id="ARBA00022837"/>
    </source>
</evidence>
<accession>A2EBG2</accession>
<dbReference type="VEuPathDB" id="TrichDB:TVAGG3_0406720"/>
<dbReference type="InParanoid" id="A2EBG2"/>
<keyword evidence="2" id="KW-0106">Calcium</keyword>
<dbReference type="EMBL" id="DS113346">
    <property type="protein sequence ID" value="EAY09992.1"/>
    <property type="molecule type" value="Genomic_DNA"/>
</dbReference>
<dbReference type="Proteomes" id="UP000001542">
    <property type="component" value="Unassembled WGS sequence"/>
</dbReference>
<dbReference type="InterPro" id="IPR050230">
    <property type="entry name" value="CALM/Myosin/TropC-like"/>
</dbReference>
<dbReference type="SUPFAM" id="SSF47473">
    <property type="entry name" value="EF-hand"/>
    <property type="match status" value="1"/>
</dbReference>
<dbReference type="CDD" id="cd00051">
    <property type="entry name" value="EFh"/>
    <property type="match status" value="1"/>
</dbReference>
<dbReference type="RefSeq" id="XP_001322215.1">
    <property type="nucleotide sequence ID" value="XM_001322180.1"/>
</dbReference>
<dbReference type="InterPro" id="IPR018247">
    <property type="entry name" value="EF_Hand_1_Ca_BS"/>
</dbReference>
<proteinExistence type="predicted"/>
<dbReference type="GO" id="GO:0005509">
    <property type="term" value="F:calcium ion binding"/>
    <property type="evidence" value="ECO:0000318"/>
    <property type="project" value="GO_Central"/>
</dbReference>
<evidence type="ECO:0000256" key="1">
    <source>
        <dbReference type="ARBA" id="ARBA00022737"/>
    </source>
</evidence>
<reference evidence="4" key="1">
    <citation type="submission" date="2006-10" db="EMBL/GenBank/DDBJ databases">
        <authorList>
            <person name="Amadeo P."/>
            <person name="Zhao Q."/>
            <person name="Wortman J."/>
            <person name="Fraser-Liggett C."/>
            <person name="Carlton J."/>
        </authorList>
    </citation>
    <scope>NUCLEOTIDE SEQUENCE</scope>
    <source>
        <strain evidence="4">G3</strain>
    </source>
</reference>
<dbReference type="SMART" id="SM00054">
    <property type="entry name" value="EFh"/>
    <property type="match status" value="1"/>
</dbReference>
<organism evidence="4 5">
    <name type="scientific">Trichomonas vaginalis (strain ATCC PRA-98 / G3)</name>
    <dbReference type="NCBI Taxonomy" id="412133"/>
    <lineage>
        <taxon>Eukaryota</taxon>
        <taxon>Metamonada</taxon>
        <taxon>Parabasalia</taxon>
        <taxon>Trichomonadida</taxon>
        <taxon>Trichomonadidae</taxon>
        <taxon>Trichomonas</taxon>
    </lineage>
</organism>